<evidence type="ECO:0000256" key="3">
    <source>
        <dbReference type="ARBA" id="ARBA00022777"/>
    </source>
</evidence>
<dbReference type="CDD" id="cd01940">
    <property type="entry name" value="Fructoselysine_kinase_like"/>
    <property type="match status" value="1"/>
</dbReference>
<keyword evidence="6" id="KW-1185">Reference proteome</keyword>
<comment type="caution">
    <text evidence="5">The sequence shown here is derived from an EMBL/GenBank/DDBJ whole genome shotgun (WGS) entry which is preliminary data.</text>
</comment>
<dbReference type="InterPro" id="IPR050306">
    <property type="entry name" value="PfkB_Carbo_kinase"/>
</dbReference>
<dbReference type="GO" id="GO:0016301">
    <property type="term" value="F:kinase activity"/>
    <property type="evidence" value="ECO:0007669"/>
    <property type="project" value="UniProtKB-KW"/>
</dbReference>
<accession>A0A4R3VPL3</accession>
<gene>
    <name evidence="5" type="ORF">EDC54_107129</name>
</gene>
<dbReference type="Pfam" id="PF00294">
    <property type="entry name" value="PfkB"/>
    <property type="match status" value="1"/>
</dbReference>
<reference evidence="5 6" key="1">
    <citation type="submission" date="2019-03" db="EMBL/GenBank/DDBJ databases">
        <title>Genomic Encyclopedia of Type Strains, Phase IV (KMG-IV): sequencing the most valuable type-strain genomes for metagenomic binning, comparative biology and taxonomic classification.</title>
        <authorList>
            <person name="Goeker M."/>
        </authorList>
    </citation>
    <scope>NUCLEOTIDE SEQUENCE [LARGE SCALE GENOMIC DNA]</scope>
    <source>
        <strain evidence="5 6">DSM 16730</strain>
    </source>
</reference>
<evidence type="ECO:0000259" key="4">
    <source>
        <dbReference type="Pfam" id="PF00294"/>
    </source>
</evidence>
<dbReference type="AlphaFoldDB" id="A0A4R3VPL3"/>
<dbReference type="EMBL" id="SMBY01000007">
    <property type="protein sequence ID" value="TCV05142.1"/>
    <property type="molecule type" value="Genomic_DNA"/>
</dbReference>
<evidence type="ECO:0000256" key="2">
    <source>
        <dbReference type="ARBA" id="ARBA00022679"/>
    </source>
</evidence>
<comment type="similarity">
    <text evidence="1">Belongs to the carbohydrate kinase PfkB family.</text>
</comment>
<evidence type="ECO:0000313" key="6">
    <source>
        <dbReference type="Proteomes" id="UP000295433"/>
    </source>
</evidence>
<dbReference type="Gene3D" id="3.40.1190.20">
    <property type="match status" value="1"/>
</dbReference>
<keyword evidence="2" id="KW-0808">Transferase</keyword>
<organism evidence="5 6">
    <name type="scientific">Samsonia erythrinae</name>
    <dbReference type="NCBI Taxonomy" id="160434"/>
    <lineage>
        <taxon>Bacteria</taxon>
        <taxon>Pseudomonadati</taxon>
        <taxon>Pseudomonadota</taxon>
        <taxon>Gammaproteobacteria</taxon>
        <taxon>Enterobacterales</taxon>
        <taxon>Pectobacteriaceae</taxon>
        <taxon>Samsonia</taxon>
    </lineage>
</organism>
<sequence length="284" mass="31411">MKYKVIGIGDNVVDKYMHTGLMYPGGNALNFSVYTHGLGMESAFMGVFGDDDAAHHVQDALRQIGVDTSHCRHYHGENGYACINLVDGERTFVTSNKGGALRENPLVLAPDDLRYIAGFDWVHSSLNSYLESQLATLKTLGIPLSFDFSVRGTESYFRQVCPFVDFGFVSCSHLSEEETKNKLTALYEYGCKNVIATRGHDGVFYYDGEISLFYHPDYIKPVDTLGAGDAFLSGFLMSWLLSSDSHNAHLNKSSRIMTAMEAGNKLAGKTLQYYGAFGYGKPFC</sequence>
<dbReference type="PANTHER" id="PTHR43085">
    <property type="entry name" value="HEXOKINASE FAMILY MEMBER"/>
    <property type="match status" value="1"/>
</dbReference>
<dbReference type="PANTHER" id="PTHR43085:SF41">
    <property type="entry name" value="FRUCTOSELYSINE 6-KINASE"/>
    <property type="match status" value="1"/>
</dbReference>
<dbReference type="Proteomes" id="UP000295433">
    <property type="component" value="Unassembled WGS sequence"/>
</dbReference>
<evidence type="ECO:0000313" key="5">
    <source>
        <dbReference type="EMBL" id="TCV05142.1"/>
    </source>
</evidence>
<dbReference type="PROSITE" id="PS00584">
    <property type="entry name" value="PFKB_KINASES_2"/>
    <property type="match status" value="1"/>
</dbReference>
<dbReference type="OrthoDB" id="9792663at2"/>
<dbReference type="SUPFAM" id="SSF53613">
    <property type="entry name" value="Ribokinase-like"/>
    <property type="match status" value="1"/>
</dbReference>
<dbReference type="InterPro" id="IPR002173">
    <property type="entry name" value="Carboh/pur_kinase_PfkB_CS"/>
</dbReference>
<dbReference type="RefSeq" id="WP_132456632.1">
    <property type="nucleotide sequence ID" value="NZ_JAWIZJ010000007.1"/>
</dbReference>
<evidence type="ECO:0000256" key="1">
    <source>
        <dbReference type="ARBA" id="ARBA00010688"/>
    </source>
</evidence>
<keyword evidence="3 5" id="KW-0418">Kinase</keyword>
<protein>
    <submittedName>
        <fullName evidence="5">Sugar/nucleoside kinase (Ribokinase family)</fullName>
    </submittedName>
</protein>
<dbReference type="InterPro" id="IPR029056">
    <property type="entry name" value="Ribokinase-like"/>
</dbReference>
<proteinExistence type="inferred from homology"/>
<feature type="domain" description="Carbohydrate kinase PfkB" evidence="4">
    <location>
        <begin position="14"/>
        <end position="276"/>
    </location>
</feature>
<dbReference type="InterPro" id="IPR011611">
    <property type="entry name" value="PfkB_dom"/>
</dbReference>
<name>A0A4R3VPL3_9GAMM</name>